<dbReference type="PROSITE" id="PS00092">
    <property type="entry name" value="N6_MTASE"/>
    <property type="match status" value="1"/>
</dbReference>
<name>A0ABW4FHJ2_9PSEU</name>
<reference evidence="9" key="1">
    <citation type="journal article" date="2019" name="Int. J. Syst. Evol. Microbiol.">
        <title>The Global Catalogue of Microorganisms (GCM) 10K type strain sequencing project: providing services to taxonomists for standard genome sequencing and annotation.</title>
        <authorList>
            <consortium name="The Broad Institute Genomics Platform"/>
            <consortium name="The Broad Institute Genome Sequencing Center for Infectious Disease"/>
            <person name="Wu L."/>
            <person name="Ma J."/>
        </authorList>
    </citation>
    <scope>NUCLEOTIDE SEQUENCE [LARGE SCALE GENOMIC DNA]</scope>
    <source>
        <strain evidence="9">JCM 12165</strain>
    </source>
</reference>
<feature type="domain" description="DUF7059" evidence="6">
    <location>
        <begin position="19"/>
        <end position="108"/>
    </location>
</feature>
<dbReference type="InterPro" id="IPR029063">
    <property type="entry name" value="SAM-dependent_MTases_sf"/>
</dbReference>
<dbReference type="Proteomes" id="UP001597145">
    <property type="component" value="Unassembled WGS sequence"/>
</dbReference>
<keyword evidence="9" id="KW-1185">Reference proteome</keyword>
<dbReference type="Gene3D" id="3.40.50.150">
    <property type="entry name" value="Vaccinia Virus protein VP39"/>
    <property type="match status" value="1"/>
</dbReference>
<comment type="caution">
    <text evidence="8">The sequence shown here is derived from an EMBL/GenBank/DDBJ whole genome shotgun (WGS) entry which is preliminary data.</text>
</comment>
<evidence type="ECO:0000259" key="5">
    <source>
        <dbReference type="Pfam" id="PF05175"/>
    </source>
</evidence>
<feature type="domain" description="Methyltransferase small" evidence="5">
    <location>
        <begin position="153"/>
        <end position="244"/>
    </location>
</feature>
<dbReference type="InterPro" id="IPR055487">
    <property type="entry name" value="DUF7059"/>
</dbReference>
<proteinExistence type="inferred from homology"/>
<dbReference type="InterPro" id="IPR052190">
    <property type="entry name" value="Euk-Arch_PrmC-MTase"/>
</dbReference>
<accession>A0ABW4FHJ2</accession>
<dbReference type="SUPFAM" id="SSF53335">
    <property type="entry name" value="S-adenosyl-L-methionine-dependent methyltransferases"/>
    <property type="match status" value="1"/>
</dbReference>
<dbReference type="InterPro" id="IPR002052">
    <property type="entry name" value="DNA_methylase_N6_adenine_CS"/>
</dbReference>
<keyword evidence="2 8" id="KW-0489">Methyltransferase</keyword>
<evidence type="ECO:0000256" key="4">
    <source>
        <dbReference type="ARBA" id="ARBA00022691"/>
    </source>
</evidence>
<sequence>MLPQLSPATADALRTALRRARYSTDGVRALLGQGAHLALGRGEVEPAYRASRANAGADGGELGVLVRLLLLGSTEPDAAVTAALAPLAPADAAAAGLLTASGDGWRAALDLRPYGDDSDGESDDDRGAEWWVLSDLDARRQQRDHVTGVGAASLTLAAATVRRQVGSLLDLGTGCGVQALHAVRHAAAVTATDVAPRALAMARATFALNELDVELLDGPWLEPVAGRRFDQIVSNPPFVPGPARVDYVYRDSGQDGDAALAALLRTLPEHLEPGGVAQLLGSWLHVRGEDWPERVRSWLPPGVDAWIVQREVADPALHVGTWQRDAGLDLTSTAAREQAGAWLDWMERERVEAIGFGFLNLRRTDGAPTVVFEDLPGDVDDPLGPEVAGWLDRVDWLRAHARDEALLAAPLAVAPGVVLETYAEPGVEGWTEVGAAVARLDGPRWRHEVDGPAAALLAGCQGALALGELVELLAVAHDRPTDELVAAALPAVREFVRHGVLVPAGPQA</sequence>
<feature type="domain" description="DUF7782" evidence="7">
    <location>
        <begin position="389"/>
        <end position="503"/>
    </location>
</feature>
<evidence type="ECO:0000256" key="3">
    <source>
        <dbReference type="ARBA" id="ARBA00022679"/>
    </source>
</evidence>
<protein>
    <submittedName>
        <fullName evidence="8">Methyltransferase</fullName>
    </submittedName>
</protein>
<keyword evidence="3" id="KW-0808">Transferase</keyword>
<dbReference type="GO" id="GO:0032259">
    <property type="term" value="P:methylation"/>
    <property type="evidence" value="ECO:0007669"/>
    <property type="project" value="UniProtKB-KW"/>
</dbReference>
<dbReference type="Pfam" id="PF05175">
    <property type="entry name" value="MTS"/>
    <property type="match status" value="1"/>
</dbReference>
<dbReference type="InterPro" id="IPR056684">
    <property type="entry name" value="DUF7782"/>
</dbReference>
<evidence type="ECO:0000256" key="1">
    <source>
        <dbReference type="ARBA" id="ARBA00006149"/>
    </source>
</evidence>
<dbReference type="PANTHER" id="PTHR45875">
    <property type="entry name" value="METHYLTRANSFERASE N6AMT1"/>
    <property type="match status" value="1"/>
</dbReference>
<keyword evidence="4" id="KW-0949">S-adenosyl-L-methionine</keyword>
<evidence type="ECO:0000256" key="2">
    <source>
        <dbReference type="ARBA" id="ARBA00022603"/>
    </source>
</evidence>
<dbReference type="PANTHER" id="PTHR45875:SF1">
    <property type="entry name" value="METHYLTRANSFERASE N6AMT1"/>
    <property type="match status" value="1"/>
</dbReference>
<dbReference type="Pfam" id="PF25004">
    <property type="entry name" value="DUF7782"/>
    <property type="match status" value="1"/>
</dbReference>
<evidence type="ECO:0000259" key="7">
    <source>
        <dbReference type="Pfam" id="PF25004"/>
    </source>
</evidence>
<evidence type="ECO:0000313" key="9">
    <source>
        <dbReference type="Proteomes" id="UP001597145"/>
    </source>
</evidence>
<comment type="similarity">
    <text evidence="1">Belongs to the eukaryotic/archaeal PrmC-related family.</text>
</comment>
<dbReference type="GO" id="GO:0008168">
    <property type="term" value="F:methyltransferase activity"/>
    <property type="evidence" value="ECO:0007669"/>
    <property type="project" value="UniProtKB-KW"/>
</dbReference>
<gene>
    <name evidence="8" type="ORF">ACFSCY_09925</name>
</gene>
<organism evidence="8 9">
    <name type="scientific">Pseudonocardia aurantiaca</name>
    <dbReference type="NCBI Taxonomy" id="75290"/>
    <lineage>
        <taxon>Bacteria</taxon>
        <taxon>Bacillati</taxon>
        <taxon>Actinomycetota</taxon>
        <taxon>Actinomycetes</taxon>
        <taxon>Pseudonocardiales</taxon>
        <taxon>Pseudonocardiaceae</taxon>
        <taxon>Pseudonocardia</taxon>
    </lineage>
</organism>
<evidence type="ECO:0000259" key="6">
    <source>
        <dbReference type="Pfam" id="PF23186"/>
    </source>
</evidence>
<dbReference type="InterPro" id="IPR007848">
    <property type="entry name" value="Small_mtfrase_dom"/>
</dbReference>
<dbReference type="Pfam" id="PF23186">
    <property type="entry name" value="DUF7059"/>
    <property type="match status" value="1"/>
</dbReference>
<evidence type="ECO:0000313" key="8">
    <source>
        <dbReference type="EMBL" id="MFD1529757.1"/>
    </source>
</evidence>
<dbReference type="EMBL" id="JBHUCP010000005">
    <property type="protein sequence ID" value="MFD1529757.1"/>
    <property type="molecule type" value="Genomic_DNA"/>
</dbReference>
<dbReference type="RefSeq" id="WP_343982131.1">
    <property type="nucleotide sequence ID" value="NZ_BAAAJG010000015.1"/>
</dbReference>